<gene>
    <name evidence="2" type="ORF">Cgig2_007684</name>
</gene>
<comment type="caution">
    <text evidence="2">The sequence shown here is derived from an EMBL/GenBank/DDBJ whole genome shotgun (WGS) entry which is preliminary data.</text>
</comment>
<accession>A0A9Q1K410</accession>
<name>A0A9Q1K410_9CARY</name>
<evidence type="ECO:0000313" key="2">
    <source>
        <dbReference type="EMBL" id="KAJ8436026.1"/>
    </source>
</evidence>
<protein>
    <submittedName>
        <fullName evidence="2">Uncharacterized protein</fullName>
    </submittedName>
</protein>
<sequence length="158" mass="17470">MGANGVYLVSLVKSVPITINRSVLEIVFGLKFTETAPPSLTRKLAKDLCLTHYACPQKLATYKSTTLQVPLPEQPTLLALRDNLKRLKEDYAELRTQLDLIHSDMGLLGKKLDELIRMTCMIHHGAQLAVTFASSDLDCAAHATDCIIYSTSSDPHFI</sequence>
<dbReference type="OrthoDB" id="1300216at2759"/>
<evidence type="ECO:0000256" key="1">
    <source>
        <dbReference type="SAM" id="Coils"/>
    </source>
</evidence>
<proteinExistence type="predicted"/>
<dbReference type="Proteomes" id="UP001153076">
    <property type="component" value="Unassembled WGS sequence"/>
</dbReference>
<feature type="coiled-coil region" evidence="1">
    <location>
        <begin position="77"/>
        <end position="104"/>
    </location>
</feature>
<dbReference type="AlphaFoldDB" id="A0A9Q1K410"/>
<reference evidence="2" key="1">
    <citation type="submission" date="2022-04" db="EMBL/GenBank/DDBJ databases">
        <title>Carnegiea gigantea Genome sequencing and assembly v2.</title>
        <authorList>
            <person name="Copetti D."/>
            <person name="Sanderson M.J."/>
            <person name="Burquez A."/>
            <person name="Wojciechowski M.F."/>
        </authorList>
    </citation>
    <scope>NUCLEOTIDE SEQUENCE</scope>
    <source>
        <strain evidence="2">SGP5-SGP5p</strain>
        <tissue evidence="2">Aerial part</tissue>
    </source>
</reference>
<dbReference type="EMBL" id="JAKOGI010000370">
    <property type="protein sequence ID" value="KAJ8436026.1"/>
    <property type="molecule type" value="Genomic_DNA"/>
</dbReference>
<keyword evidence="3" id="KW-1185">Reference proteome</keyword>
<keyword evidence="1" id="KW-0175">Coiled coil</keyword>
<organism evidence="2 3">
    <name type="scientific">Carnegiea gigantea</name>
    <dbReference type="NCBI Taxonomy" id="171969"/>
    <lineage>
        <taxon>Eukaryota</taxon>
        <taxon>Viridiplantae</taxon>
        <taxon>Streptophyta</taxon>
        <taxon>Embryophyta</taxon>
        <taxon>Tracheophyta</taxon>
        <taxon>Spermatophyta</taxon>
        <taxon>Magnoliopsida</taxon>
        <taxon>eudicotyledons</taxon>
        <taxon>Gunneridae</taxon>
        <taxon>Pentapetalae</taxon>
        <taxon>Caryophyllales</taxon>
        <taxon>Cactineae</taxon>
        <taxon>Cactaceae</taxon>
        <taxon>Cactoideae</taxon>
        <taxon>Echinocereeae</taxon>
        <taxon>Carnegiea</taxon>
    </lineage>
</organism>
<evidence type="ECO:0000313" key="3">
    <source>
        <dbReference type="Proteomes" id="UP001153076"/>
    </source>
</evidence>